<dbReference type="EMBL" id="JAUEPU010000004">
    <property type="protein sequence ID" value="KAK0503308.1"/>
    <property type="molecule type" value="Genomic_DNA"/>
</dbReference>
<name>A0AA39UU36_9AGAR</name>
<organism evidence="1 2">
    <name type="scientific">Armillaria luteobubalina</name>
    <dbReference type="NCBI Taxonomy" id="153913"/>
    <lineage>
        <taxon>Eukaryota</taxon>
        <taxon>Fungi</taxon>
        <taxon>Dikarya</taxon>
        <taxon>Basidiomycota</taxon>
        <taxon>Agaricomycotina</taxon>
        <taxon>Agaricomycetes</taxon>
        <taxon>Agaricomycetidae</taxon>
        <taxon>Agaricales</taxon>
        <taxon>Marasmiineae</taxon>
        <taxon>Physalacriaceae</taxon>
        <taxon>Armillaria</taxon>
    </lineage>
</organism>
<proteinExistence type="predicted"/>
<accession>A0AA39UU36</accession>
<dbReference type="AlphaFoldDB" id="A0AA39UU36"/>
<evidence type="ECO:0000313" key="2">
    <source>
        <dbReference type="Proteomes" id="UP001175228"/>
    </source>
</evidence>
<comment type="caution">
    <text evidence="1">The sequence shown here is derived from an EMBL/GenBank/DDBJ whole genome shotgun (WGS) entry which is preliminary data.</text>
</comment>
<reference evidence="1" key="1">
    <citation type="submission" date="2023-06" db="EMBL/GenBank/DDBJ databases">
        <authorList>
            <consortium name="Lawrence Berkeley National Laboratory"/>
            <person name="Ahrendt S."/>
            <person name="Sahu N."/>
            <person name="Indic B."/>
            <person name="Wong-Bajracharya J."/>
            <person name="Merenyi Z."/>
            <person name="Ke H.-M."/>
            <person name="Monk M."/>
            <person name="Kocsube S."/>
            <person name="Drula E."/>
            <person name="Lipzen A."/>
            <person name="Balint B."/>
            <person name="Henrissat B."/>
            <person name="Andreopoulos B."/>
            <person name="Martin F.M."/>
            <person name="Harder C.B."/>
            <person name="Rigling D."/>
            <person name="Ford K.L."/>
            <person name="Foster G.D."/>
            <person name="Pangilinan J."/>
            <person name="Papanicolaou A."/>
            <person name="Barry K."/>
            <person name="LaButti K."/>
            <person name="Viragh M."/>
            <person name="Koriabine M."/>
            <person name="Yan M."/>
            <person name="Riley R."/>
            <person name="Champramary S."/>
            <person name="Plett K.L."/>
            <person name="Tsai I.J."/>
            <person name="Slot J."/>
            <person name="Sipos G."/>
            <person name="Plett J."/>
            <person name="Nagy L.G."/>
            <person name="Grigoriev I.V."/>
        </authorList>
    </citation>
    <scope>NUCLEOTIDE SEQUENCE</scope>
    <source>
        <strain evidence="1">HWK02</strain>
    </source>
</reference>
<keyword evidence="2" id="KW-1185">Reference proteome</keyword>
<protein>
    <submittedName>
        <fullName evidence="1">Uncharacterized protein</fullName>
    </submittedName>
</protein>
<evidence type="ECO:0000313" key="1">
    <source>
        <dbReference type="EMBL" id="KAK0503308.1"/>
    </source>
</evidence>
<sequence length="404" mass="45316">MMSSVGIIPQELVDSIIDEIPVEDSDTLRICTLVNHSFFPRSHKRLFSTIILRSCSYKHANASIDPYRRFMRFVSHYAHYASLVKDIQLHDIYLPVSGSWFTQDDTVIPQILSHLPHLESISISSFDSCLSFPIMSALRNLFASPKLRNISFSKVLFYSPSYPLLSLFSRASGPKTINIHGGVSYGTHDESPLPSGNHISCQVDSLSIKMYPAAAADFIACLLSRRSTVDISSLRKLHVWTTWMKHAAIFNQLLAATRSTLEELVIHTSNSSSRQLDISHVPRIRCFVMCLMSNFPPPLTALARLFGRPSERFLMEDVDLHLLVKSDMLLQFPSSDGAALDDILVNVQRRVNIYVTVESSDVNEKTKSEQASVKKVVKSLPRLHAKGILTVEASHLTAQDDAFR</sequence>
<dbReference type="Proteomes" id="UP001175228">
    <property type="component" value="Unassembled WGS sequence"/>
</dbReference>
<gene>
    <name evidence="1" type="ORF">EDD18DRAFT_627505</name>
</gene>